<evidence type="ECO:0000313" key="3">
    <source>
        <dbReference type="EMBL" id="CAE7447472.1"/>
    </source>
</evidence>
<organism evidence="3 4">
    <name type="scientific">Symbiodinium necroappetens</name>
    <dbReference type="NCBI Taxonomy" id="1628268"/>
    <lineage>
        <taxon>Eukaryota</taxon>
        <taxon>Sar</taxon>
        <taxon>Alveolata</taxon>
        <taxon>Dinophyceae</taxon>
        <taxon>Suessiales</taxon>
        <taxon>Symbiodiniaceae</taxon>
        <taxon>Symbiodinium</taxon>
    </lineage>
</organism>
<accession>A0A812RLE2</accession>
<dbReference type="AlphaFoldDB" id="A0A812RLE2"/>
<comment type="caution">
    <text evidence="3">The sequence shown here is derived from an EMBL/GenBank/DDBJ whole genome shotgun (WGS) entry which is preliminary data.</text>
</comment>
<name>A0A812RLE2_9DINO</name>
<dbReference type="EMBL" id="CAJNJA010019586">
    <property type="protein sequence ID" value="CAE7447472.1"/>
    <property type="molecule type" value="Genomic_DNA"/>
</dbReference>
<keyword evidence="2" id="KW-1133">Transmembrane helix</keyword>
<keyword evidence="2" id="KW-0472">Membrane</keyword>
<gene>
    <name evidence="3" type="ORF">SNEC2469_LOCUS12358</name>
</gene>
<reference evidence="3" key="1">
    <citation type="submission" date="2021-02" db="EMBL/GenBank/DDBJ databases">
        <authorList>
            <person name="Dougan E. K."/>
            <person name="Rhodes N."/>
            <person name="Thang M."/>
            <person name="Chan C."/>
        </authorList>
    </citation>
    <scope>NUCLEOTIDE SEQUENCE</scope>
</reference>
<dbReference type="OrthoDB" id="439556at2759"/>
<feature type="transmembrane region" description="Helical" evidence="2">
    <location>
        <begin position="214"/>
        <end position="234"/>
    </location>
</feature>
<feature type="region of interest" description="Disordered" evidence="1">
    <location>
        <begin position="379"/>
        <end position="400"/>
    </location>
</feature>
<feature type="transmembrane region" description="Helical" evidence="2">
    <location>
        <begin position="254"/>
        <end position="278"/>
    </location>
</feature>
<dbReference type="Proteomes" id="UP000601435">
    <property type="component" value="Unassembled WGS sequence"/>
</dbReference>
<keyword evidence="4" id="KW-1185">Reference proteome</keyword>
<evidence type="ECO:0000256" key="2">
    <source>
        <dbReference type="SAM" id="Phobius"/>
    </source>
</evidence>
<protein>
    <submittedName>
        <fullName evidence="3">Uncharacterized protein</fullName>
    </submittedName>
</protein>
<proteinExistence type="predicted"/>
<keyword evidence="2" id="KW-0812">Transmembrane</keyword>
<evidence type="ECO:0000256" key="1">
    <source>
        <dbReference type="SAM" id="MobiDB-lite"/>
    </source>
</evidence>
<feature type="transmembrane region" description="Helical" evidence="2">
    <location>
        <begin position="6"/>
        <end position="25"/>
    </location>
</feature>
<evidence type="ECO:0000313" key="4">
    <source>
        <dbReference type="Proteomes" id="UP000601435"/>
    </source>
</evidence>
<sequence>MKGQASTPHQALGIFLLLLIYAFRLDRKRFTSRRNLETSLLVEGKPDCEEAYDDVHEEDAEEPVAAKDQVRLSVEAEVAAFTCANCTWCLAVMFETPEADLLAELLNAKEVFVHRCISAIYAYASQADWQSIRAAETDIGETNVRHWETSALSVTVRDFVHMNEKVDHGRKKAFAARQFLSSPFVLRVLLLMRAKHPWIALQFVSLFRSHTIRAALLILKLISAAALNALFFSGSAMSGSSDDGCVPETFAERIWRATIIGLLSACLGDVLIVLMALVQRRRVIVRERWTPKARARQLRRWRLRSFLFWLMWPLGSCGSSGLRHMEHSLPGHSVEILDDLTAGSCRGLAGEVLRRRVGRKYGCNTVALSSHRECTFHRNEVDKPPALGRPSRVRPSRSRREDLDPLVLAVGPARALLR</sequence>